<sequence>MKKREKTKDKKKLQELKKLGLFGDGEKEDKSQNLDNLTGGVQDTTVETNWPTTSK</sequence>
<dbReference type="EMBL" id="JBHUHR010000001">
    <property type="protein sequence ID" value="MFD2033387.1"/>
    <property type="molecule type" value="Genomic_DNA"/>
</dbReference>
<feature type="compositionally biased region" description="Polar residues" evidence="1">
    <location>
        <begin position="33"/>
        <end position="55"/>
    </location>
</feature>
<dbReference type="RefSeq" id="WP_376882649.1">
    <property type="nucleotide sequence ID" value="NZ_JBHUHR010000001.1"/>
</dbReference>
<gene>
    <name evidence="2" type="ORF">ACFSKL_01225</name>
</gene>
<dbReference type="Proteomes" id="UP001597361">
    <property type="component" value="Unassembled WGS sequence"/>
</dbReference>
<accession>A0ABW4VIM8</accession>
<keyword evidence="3" id="KW-1185">Reference proteome</keyword>
<protein>
    <submittedName>
        <fullName evidence="2">Uncharacterized protein</fullName>
    </submittedName>
</protein>
<reference evidence="3" key="1">
    <citation type="journal article" date="2019" name="Int. J. Syst. Evol. Microbiol.">
        <title>The Global Catalogue of Microorganisms (GCM) 10K type strain sequencing project: providing services to taxonomists for standard genome sequencing and annotation.</title>
        <authorList>
            <consortium name="The Broad Institute Genomics Platform"/>
            <consortium name="The Broad Institute Genome Sequencing Center for Infectious Disease"/>
            <person name="Wu L."/>
            <person name="Ma J."/>
        </authorList>
    </citation>
    <scope>NUCLEOTIDE SEQUENCE [LARGE SCALE GENOMIC DNA]</scope>
    <source>
        <strain evidence="3">CGMCC 1.15180</strain>
    </source>
</reference>
<comment type="caution">
    <text evidence="2">The sequence shown here is derived from an EMBL/GenBank/DDBJ whole genome shotgun (WGS) entry which is preliminary data.</text>
</comment>
<organism evidence="2 3">
    <name type="scientific">Belliella marina</name>
    <dbReference type="NCBI Taxonomy" id="1644146"/>
    <lineage>
        <taxon>Bacteria</taxon>
        <taxon>Pseudomonadati</taxon>
        <taxon>Bacteroidota</taxon>
        <taxon>Cytophagia</taxon>
        <taxon>Cytophagales</taxon>
        <taxon>Cyclobacteriaceae</taxon>
        <taxon>Belliella</taxon>
    </lineage>
</organism>
<evidence type="ECO:0000256" key="1">
    <source>
        <dbReference type="SAM" id="MobiDB-lite"/>
    </source>
</evidence>
<feature type="region of interest" description="Disordered" evidence="1">
    <location>
        <begin position="1"/>
        <end position="55"/>
    </location>
</feature>
<name>A0ABW4VIM8_9BACT</name>
<evidence type="ECO:0000313" key="3">
    <source>
        <dbReference type="Proteomes" id="UP001597361"/>
    </source>
</evidence>
<feature type="compositionally biased region" description="Basic and acidic residues" evidence="1">
    <location>
        <begin position="1"/>
        <end position="32"/>
    </location>
</feature>
<evidence type="ECO:0000313" key="2">
    <source>
        <dbReference type="EMBL" id="MFD2033387.1"/>
    </source>
</evidence>
<proteinExistence type="predicted"/>